<sequence length="168" mass="17975">MPSVPTKGGNLNSTHWTLDALPKRGVCLLVLVVVMAVCADAGSIPERPCINFCPVDRFGKSPRPVPLSSECPENIGAKFGGPVEREEEQLFGLAADLPWPWIRTRAADSPRFNSYRVVDTRPTLQPLFPVPPHAHPVASPAANFGEEAGTKPKEAGKKASPGGMLRSA</sequence>
<proteinExistence type="predicted"/>
<organism evidence="2 3">
    <name type="scientific">Chionoecetes opilio</name>
    <name type="common">Atlantic snow crab</name>
    <name type="synonym">Cancer opilio</name>
    <dbReference type="NCBI Taxonomy" id="41210"/>
    <lineage>
        <taxon>Eukaryota</taxon>
        <taxon>Metazoa</taxon>
        <taxon>Ecdysozoa</taxon>
        <taxon>Arthropoda</taxon>
        <taxon>Crustacea</taxon>
        <taxon>Multicrustacea</taxon>
        <taxon>Malacostraca</taxon>
        <taxon>Eumalacostraca</taxon>
        <taxon>Eucarida</taxon>
        <taxon>Decapoda</taxon>
        <taxon>Pleocyemata</taxon>
        <taxon>Brachyura</taxon>
        <taxon>Eubrachyura</taxon>
        <taxon>Majoidea</taxon>
        <taxon>Majidae</taxon>
        <taxon>Chionoecetes</taxon>
    </lineage>
</organism>
<evidence type="ECO:0000313" key="2">
    <source>
        <dbReference type="EMBL" id="KAG0717886.1"/>
    </source>
</evidence>
<evidence type="ECO:0000256" key="1">
    <source>
        <dbReference type="SAM" id="MobiDB-lite"/>
    </source>
</evidence>
<name>A0A8J5CR68_CHIOP</name>
<protein>
    <submittedName>
        <fullName evidence="2">Uncharacterized protein</fullName>
    </submittedName>
</protein>
<keyword evidence="3" id="KW-1185">Reference proteome</keyword>
<feature type="region of interest" description="Disordered" evidence="1">
    <location>
        <begin position="136"/>
        <end position="168"/>
    </location>
</feature>
<comment type="caution">
    <text evidence="2">The sequence shown here is derived from an EMBL/GenBank/DDBJ whole genome shotgun (WGS) entry which is preliminary data.</text>
</comment>
<feature type="compositionally biased region" description="Basic and acidic residues" evidence="1">
    <location>
        <begin position="148"/>
        <end position="157"/>
    </location>
</feature>
<dbReference type="AlphaFoldDB" id="A0A8J5CR68"/>
<dbReference type="Proteomes" id="UP000770661">
    <property type="component" value="Unassembled WGS sequence"/>
</dbReference>
<accession>A0A8J5CR68</accession>
<evidence type="ECO:0000313" key="3">
    <source>
        <dbReference type="Proteomes" id="UP000770661"/>
    </source>
</evidence>
<reference evidence="2" key="1">
    <citation type="submission" date="2020-07" db="EMBL/GenBank/DDBJ databases">
        <title>The High-quality genome of the commercially important snow crab, Chionoecetes opilio.</title>
        <authorList>
            <person name="Jeong J.-H."/>
            <person name="Ryu S."/>
        </authorList>
    </citation>
    <scope>NUCLEOTIDE SEQUENCE</scope>
    <source>
        <strain evidence="2">MADBK_172401_WGS</strain>
        <tissue evidence="2">Digestive gland</tissue>
    </source>
</reference>
<gene>
    <name evidence="2" type="ORF">GWK47_053546</name>
</gene>
<dbReference type="EMBL" id="JACEEZ010016951">
    <property type="protein sequence ID" value="KAG0717886.1"/>
    <property type="molecule type" value="Genomic_DNA"/>
</dbReference>